<dbReference type="Gene3D" id="3.40.190.150">
    <property type="entry name" value="Bordetella uptake gene, domain 1"/>
    <property type="match status" value="1"/>
</dbReference>
<evidence type="ECO:0000256" key="1">
    <source>
        <dbReference type="ARBA" id="ARBA00006987"/>
    </source>
</evidence>
<protein>
    <submittedName>
        <fullName evidence="3">Tripartite tricarboxylate transporter substrate binding protein</fullName>
    </submittedName>
</protein>
<dbReference type="CDD" id="cd07012">
    <property type="entry name" value="PBP2_Bug_TTT"/>
    <property type="match status" value="1"/>
</dbReference>
<dbReference type="EMBL" id="BAAAKK010000004">
    <property type="protein sequence ID" value="GAA1422711.1"/>
    <property type="molecule type" value="Genomic_DNA"/>
</dbReference>
<dbReference type="Proteomes" id="UP001501266">
    <property type="component" value="Unassembled WGS sequence"/>
</dbReference>
<dbReference type="Gene3D" id="3.40.190.10">
    <property type="entry name" value="Periplasmic binding protein-like II"/>
    <property type="match status" value="1"/>
</dbReference>
<evidence type="ECO:0000313" key="3">
    <source>
        <dbReference type="EMBL" id="GAA1422711.1"/>
    </source>
</evidence>
<dbReference type="PANTHER" id="PTHR42928">
    <property type="entry name" value="TRICARBOXYLATE-BINDING PROTEIN"/>
    <property type="match status" value="1"/>
</dbReference>
<gene>
    <name evidence="3" type="ORF">GCM10009640_15900</name>
</gene>
<proteinExistence type="inferred from homology"/>
<keyword evidence="2" id="KW-0732">Signal</keyword>
<dbReference type="InterPro" id="IPR042100">
    <property type="entry name" value="Bug_dom1"/>
</dbReference>
<dbReference type="PIRSF" id="PIRSF017082">
    <property type="entry name" value="YflP"/>
    <property type="match status" value="1"/>
</dbReference>
<reference evidence="3 4" key="1">
    <citation type="journal article" date="2019" name="Int. J. Syst. Evol. Microbiol.">
        <title>The Global Catalogue of Microorganisms (GCM) 10K type strain sequencing project: providing services to taxonomists for standard genome sequencing and annotation.</title>
        <authorList>
            <consortium name="The Broad Institute Genomics Platform"/>
            <consortium name="The Broad Institute Genome Sequencing Center for Infectious Disease"/>
            <person name="Wu L."/>
            <person name="Ma J."/>
        </authorList>
    </citation>
    <scope>NUCLEOTIDE SEQUENCE [LARGE SCALE GENOMIC DNA]</scope>
    <source>
        <strain evidence="3 4">JCM 12398</strain>
    </source>
</reference>
<organism evidence="3 4">
    <name type="scientific">Agrococcus citreus</name>
    <dbReference type="NCBI Taxonomy" id="84643"/>
    <lineage>
        <taxon>Bacteria</taxon>
        <taxon>Bacillati</taxon>
        <taxon>Actinomycetota</taxon>
        <taxon>Actinomycetes</taxon>
        <taxon>Micrococcales</taxon>
        <taxon>Microbacteriaceae</taxon>
        <taxon>Agrococcus</taxon>
    </lineage>
</organism>
<keyword evidence="4" id="KW-1185">Reference proteome</keyword>
<name>A0ABN1YVY4_9MICO</name>
<dbReference type="Pfam" id="PF03401">
    <property type="entry name" value="TctC"/>
    <property type="match status" value="1"/>
</dbReference>
<sequence>MRSMSRNHNRSLIAVGAIMGVALLAGCSSAAGPETSTAPEAGDASSFPAGDIRFVIPYAAGGPTDVTARALAPCLGETLGTNVIAENITGGSGSVGLQDMISKPADGQTVAIVSPGMVALSPIANGLDYSREDVASIGVISYSPMILVVGADSPYSTGEEFFSAAEEAPGTLTVGVSGASTPQAIELQRLADEYGVEVTVVPFDGSAGAITALLGGHVDSVFVNDQEDVVQRIESGDFTALAVSSPEPQAHLPEVPTLVDLGYEDLTLAVTIYALAAPAGTPEDVVTTLSDALEGCLTNPETVDAIGEDYVPAEYQTAEDFDGFLTEAEEVYTRILGS</sequence>
<dbReference type="SUPFAM" id="SSF53850">
    <property type="entry name" value="Periplasmic binding protein-like II"/>
    <property type="match status" value="1"/>
</dbReference>
<dbReference type="PANTHER" id="PTHR42928:SF5">
    <property type="entry name" value="BLR1237 PROTEIN"/>
    <property type="match status" value="1"/>
</dbReference>
<dbReference type="PROSITE" id="PS51257">
    <property type="entry name" value="PROKAR_LIPOPROTEIN"/>
    <property type="match status" value="1"/>
</dbReference>
<feature type="chain" id="PRO_5047357368" evidence="2">
    <location>
        <begin position="31"/>
        <end position="338"/>
    </location>
</feature>
<comment type="caution">
    <text evidence="3">The sequence shown here is derived from an EMBL/GenBank/DDBJ whole genome shotgun (WGS) entry which is preliminary data.</text>
</comment>
<evidence type="ECO:0000313" key="4">
    <source>
        <dbReference type="Proteomes" id="UP001501266"/>
    </source>
</evidence>
<accession>A0ABN1YVY4</accession>
<dbReference type="InterPro" id="IPR005064">
    <property type="entry name" value="BUG"/>
</dbReference>
<evidence type="ECO:0000256" key="2">
    <source>
        <dbReference type="SAM" id="SignalP"/>
    </source>
</evidence>
<feature type="signal peptide" evidence="2">
    <location>
        <begin position="1"/>
        <end position="30"/>
    </location>
</feature>
<comment type="similarity">
    <text evidence="1">Belongs to the UPF0065 (bug) family.</text>
</comment>